<dbReference type="PANTHER" id="PTHR12998">
    <property type="entry name" value="TRNA:M(4)X MODIFICATION ENZYME TRM13 HOMOLOG"/>
    <property type="match status" value="1"/>
</dbReference>
<dbReference type="Pfam" id="PF05206">
    <property type="entry name" value="TRM13"/>
    <property type="match status" value="1"/>
</dbReference>
<dbReference type="EC" id="2.1.1.225" evidence="12"/>
<dbReference type="GO" id="GO:0106050">
    <property type="term" value="F:tRNA 2'-O-methyltransferase activity"/>
    <property type="evidence" value="ECO:0007669"/>
    <property type="project" value="UniProtKB-UniRule"/>
</dbReference>
<reference evidence="15" key="2">
    <citation type="submission" date="2020-08" db="EMBL/GenBank/DDBJ databases">
        <authorList>
            <person name="Kikuchi T."/>
        </authorList>
    </citation>
    <scope>NUCLEOTIDE SEQUENCE</scope>
    <source>
        <strain evidence="14">Ka4C1</strain>
    </source>
</reference>
<comment type="catalytic activity">
    <reaction evidence="10 12">
        <text>cytidine(4) in tRNA(Gly)(GCC) + S-adenosyl-L-methionine = 2'-O-methylcytidine(4) in tRNA(Gly)(GCC) + S-adenosyl-L-homocysteine + H(+)</text>
        <dbReference type="Rhea" id="RHEA:43192"/>
        <dbReference type="Rhea" id="RHEA-COMP:10399"/>
        <dbReference type="Rhea" id="RHEA-COMP:10400"/>
        <dbReference type="ChEBI" id="CHEBI:15378"/>
        <dbReference type="ChEBI" id="CHEBI:57856"/>
        <dbReference type="ChEBI" id="CHEBI:59789"/>
        <dbReference type="ChEBI" id="CHEBI:74495"/>
        <dbReference type="ChEBI" id="CHEBI:82748"/>
        <dbReference type="EC" id="2.1.1.225"/>
    </reaction>
</comment>
<evidence type="ECO:0000259" key="13">
    <source>
        <dbReference type="PROSITE" id="PS51800"/>
    </source>
</evidence>
<evidence type="ECO:0000313" key="18">
    <source>
        <dbReference type="WBParaSite" id="BXY_0725200.1"/>
    </source>
</evidence>
<evidence type="ECO:0000313" key="14">
    <source>
        <dbReference type="EMBL" id="CAD5230768.1"/>
    </source>
</evidence>
<dbReference type="Proteomes" id="UP000095284">
    <property type="component" value="Unplaced"/>
</dbReference>
<evidence type="ECO:0000256" key="4">
    <source>
        <dbReference type="ARBA" id="ARBA00022691"/>
    </source>
</evidence>
<keyword evidence="2 12" id="KW-0489">Methyltransferase</keyword>
<dbReference type="Pfam" id="PF05253">
    <property type="entry name" value="zf-U11-48K"/>
    <property type="match status" value="1"/>
</dbReference>
<evidence type="ECO:0000313" key="16">
    <source>
        <dbReference type="Proteomes" id="UP000095284"/>
    </source>
</evidence>
<evidence type="ECO:0000256" key="8">
    <source>
        <dbReference type="ARBA" id="ARBA00022833"/>
    </source>
</evidence>
<comment type="catalytic activity">
    <reaction evidence="11 12">
        <text>adenosine(4) in tRNA(His) + S-adenosyl-L-methionine = 2'-O-methyladenosine(4) in tRNA(His) + S-adenosyl-L-homocysteine + H(+)</text>
        <dbReference type="Rhea" id="RHEA:43196"/>
        <dbReference type="Rhea" id="RHEA-COMP:10401"/>
        <dbReference type="Rhea" id="RHEA-COMP:10402"/>
        <dbReference type="ChEBI" id="CHEBI:15378"/>
        <dbReference type="ChEBI" id="CHEBI:57856"/>
        <dbReference type="ChEBI" id="CHEBI:59789"/>
        <dbReference type="ChEBI" id="CHEBI:74411"/>
        <dbReference type="ChEBI" id="CHEBI:74477"/>
        <dbReference type="EC" id="2.1.1.225"/>
    </reaction>
</comment>
<dbReference type="Proteomes" id="UP000582659">
    <property type="component" value="Unassembled WGS sequence"/>
</dbReference>
<dbReference type="PROSITE" id="PS51800">
    <property type="entry name" value="ZF_CHHC_U11_48K"/>
    <property type="match status" value="1"/>
</dbReference>
<evidence type="ECO:0000313" key="15">
    <source>
        <dbReference type="EMBL" id="CAG9121836.1"/>
    </source>
</evidence>
<feature type="domain" description="CHHC U11-48K-type" evidence="13">
    <location>
        <begin position="39"/>
        <end position="66"/>
    </location>
</feature>
<keyword evidence="7 12" id="KW-0863">Zinc-finger</keyword>
<organism evidence="16 18">
    <name type="scientific">Bursaphelenchus xylophilus</name>
    <name type="common">Pinewood nematode worm</name>
    <name type="synonym">Aphelenchoides xylophilus</name>
    <dbReference type="NCBI Taxonomy" id="6326"/>
    <lineage>
        <taxon>Eukaryota</taxon>
        <taxon>Metazoa</taxon>
        <taxon>Ecdysozoa</taxon>
        <taxon>Nematoda</taxon>
        <taxon>Chromadorea</taxon>
        <taxon>Rhabditida</taxon>
        <taxon>Tylenchina</taxon>
        <taxon>Tylenchomorpha</taxon>
        <taxon>Aphelenchoidea</taxon>
        <taxon>Aphelenchoididae</taxon>
        <taxon>Bursaphelenchus</taxon>
    </lineage>
</organism>
<sequence>MERCEYILPKKKRKCRMLRKSGKRFCGEHMVHDPDNLDRIPCPNDPKHTVLTSELDQHLTKCNSRIQEHPWLEEFVNQSIKSSLTPEFVRPTAAEVGEVIKKVNEIYNEIKECFEVPIDPDFQYEDIREAADVLNDKKKLHLRQIDSIIGCLSRHSLLENVDSECLIDLGSGKARLVYWMSKKFPKTKYLLVDRMGARNKFDRKAIKEDDSLQIERLRCSVEHLKLGQVPSLQESNSVVAVCKHFCGAATDYGIRCLLNGEKEGLRLTGFALAPCCHHKCVKEEFVGNEFLKEHGITSDSQFSALRHVSTWNCCGFENKEGASTDKTDDEREELGVRAKRILEYARVEYLRSAGFDVELIQYVDRRVSPENLLIVGKKRNE</sequence>
<keyword evidence="17" id="KW-1185">Reference proteome</keyword>
<evidence type="ECO:0000256" key="6">
    <source>
        <dbReference type="ARBA" id="ARBA00022723"/>
    </source>
</evidence>
<reference evidence="18" key="1">
    <citation type="submission" date="2016-11" db="UniProtKB">
        <authorList>
            <consortium name="WormBaseParasite"/>
        </authorList>
    </citation>
    <scope>IDENTIFICATION</scope>
</reference>
<comment type="function">
    <text evidence="12">tRNA methylase which 2'-O-methylates cytidine(4) in tRNA(Pro) and tRNA(Gly)(GCC), and adenosine(4) in tRNA(His).</text>
</comment>
<keyword evidence="3 12" id="KW-0808">Transferase</keyword>
<dbReference type="PANTHER" id="PTHR12998:SF0">
    <property type="entry name" value="TRNA:M(4)X MODIFICATION ENZYME TRM13 HOMOLOG"/>
    <property type="match status" value="1"/>
</dbReference>
<accession>A0A1I7S2M2</accession>
<dbReference type="InterPro" id="IPR021721">
    <property type="entry name" value="Znf_CCCH-type_TRM13"/>
</dbReference>
<dbReference type="EMBL" id="CAJFCV020000005">
    <property type="protein sequence ID" value="CAG9121836.1"/>
    <property type="molecule type" value="Genomic_DNA"/>
</dbReference>
<evidence type="ECO:0000256" key="11">
    <source>
        <dbReference type="ARBA" id="ARBA00049393"/>
    </source>
</evidence>
<dbReference type="WBParaSite" id="BXY_0725200.1">
    <property type="protein sequence ID" value="BXY_0725200.1"/>
    <property type="gene ID" value="BXY_0725200"/>
</dbReference>
<evidence type="ECO:0000256" key="9">
    <source>
        <dbReference type="ARBA" id="ARBA00048165"/>
    </source>
</evidence>
<dbReference type="Proteomes" id="UP000659654">
    <property type="component" value="Unassembled WGS sequence"/>
</dbReference>
<proteinExistence type="inferred from homology"/>
<keyword evidence="4 12" id="KW-0949">S-adenosyl-L-methionine</keyword>
<evidence type="ECO:0000256" key="12">
    <source>
        <dbReference type="RuleBase" id="RU367103"/>
    </source>
</evidence>
<keyword evidence="8 12" id="KW-0862">Zinc</keyword>
<keyword evidence="5 12" id="KW-0819">tRNA processing</keyword>
<dbReference type="GO" id="GO:0030488">
    <property type="term" value="P:tRNA methylation"/>
    <property type="evidence" value="ECO:0007669"/>
    <property type="project" value="InterPro"/>
</dbReference>
<dbReference type="GO" id="GO:0008270">
    <property type="term" value="F:zinc ion binding"/>
    <property type="evidence" value="ECO:0007669"/>
    <property type="project" value="UniProtKB-KW"/>
</dbReference>
<dbReference type="eggNOG" id="KOG2811">
    <property type="taxonomic scope" value="Eukaryota"/>
</dbReference>
<keyword evidence="6 12" id="KW-0479">Metal-binding</keyword>
<dbReference type="AlphaFoldDB" id="A0A1I7S2M2"/>
<evidence type="ECO:0000256" key="1">
    <source>
        <dbReference type="ARBA" id="ARBA00005265"/>
    </source>
</evidence>
<evidence type="ECO:0000256" key="2">
    <source>
        <dbReference type="ARBA" id="ARBA00022603"/>
    </source>
</evidence>
<evidence type="ECO:0000313" key="17">
    <source>
        <dbReference type="Proteomes" id="UP000659654"/>
    </source>
</evidence>
<dbReference type="InterPro" id="IPR039044">
    <property type="entry name" value="Trm13"/>
</dbReference>
<evidence type="ECO:0000256" key="10">
    <source>
        <dbReference type="ARBA" id="ARBA00048635"/>
    </source>
</evidence>
<protein>
    <recommendedName>
        <fullName evidence="12">tRNA:m(4)X modification enzyme TRM13</fullName>
        <ecNumber evidence="12">2.1.1.225</ecNumber>
    </recommendedName>
</protein>
<dbReference type="InterPro" id="IPR022776">
    <property type="entry name" value="TRM13/UPF0224_CHHC_Znf_dom"/>
</dbReference>
<dbReference type="OrthoDB" id="258806at2759"/>
<name>A0A1I7S2M2_BURXY</name>
<evidence type="ECO:0000256" key="5">
    <source>
        <dbReference type="ARBA" id="ARBA00022694"/>
    </source>
</evidence>
<gene>
    <name evidence="14" type="ORF">BXYJ_LOCUS11146</name>
</gene>
<comment type="catalytic activity">
    <reaction evidence="9 12">
        <text>cytidine(4) in tRNA(Pro) + S-adenosyl-L-methionine = 2'-O-methylcytidine(4) in tRNA(Pro) + S-adenosyl-L-homocysteine + H(+)</text>
        <dbReference type="Rhea" id="RHEA:32767"/>
        <dbReference type="Rhea" id="RHEA-COMP:10397"/>
        <dbReference type="Rhea" id="RHEA-COMP:10398"/>
        <dbReference type="ChEBI" id="CHEBI:15378"/>
        <dbReference type="ChEBI" id="CHEBI:57856"/>
        <dbReference type="ChEBI" id="CHEBI:59789"/>
        <dbReference type="ChEBI" id="CHEBI:74495"/>
        <dbReference type="ChEBI" id="CHEBI:82748"/>
        <dbReference type="EC" id="2.1.1.225"/>
    </reaction>
</comment>
<dbReference type="EMBL" id="CAJFDI010000005">
    <property type="protein sequence ID" value="CAD5230768.1"/>
    <property type="molecule type" value="Genomic_DNA"/>
</dbReference>
<evidence type="ECO:0000256" key="3">
    <source>
        <dbReference type="ARBA" id="ARBA00022679"/>
    </source>
</evidence>
<dbReference type="InterPro" id="IPR007871">
    <property type="entry name" value="Methyltransferase_TRM13"/>
</dbReference>
<evidence type="ECO:0000256" key="7">
    <source>
        <dbReference type="ARBA" id="ARBA00022771"/>
    </source>
</evidence>
<dbReference type="Pfam" id="PF11722">
    <property type="entry name" value="zf-TRM13_CCCH"/>
    <property type="match status" value="1"/>
</dbReference>
<comment type="similarity">
    <text evidence="1 12">Belongs to the methyltransferase TRM13 family.</text>
</comment>